<dbReference type="EMBL" id="NXLV01000021">
    <property type="protein sequence ID" value="RDU68865.1"/>
    <property type="molecule type" value="Genomic_DNA"/>
</dbReference>
<reference evidence="1 2" key="1">
    <citation type="submission" date="2018-04" db="EMBL/GenBank/DDBJ databases">
        <title>Novel Campyloabacter and Helicobacter Species and Strains.</title>
        <authorList>
            <person name="Mannion A.J."/>
            <person name="Shen Z."/>
            <person name="Fox J.G."/>
        </authorList>
    </citation>
    <scope>NUCLEOTIDE SEQUENCE [LARGE SCALE GENOMIC DNA]</scope>
    <source>
        <strain evidence="1 2">MIT 04-9366</strain>
    </source>
</reference>
<comment type="caution">
    <text evidence="1">The sequence shown here is derived from an EMBL/GenBank/DDBJ whole genome shotgun (WGS) entry which is preliminary data.</text>
</comment>
<proteinExistence type="predicted"/>
<evidence type="ECO:0008006" key="3">
    <source>
        <dbReference type="Google" id="ProtNLM"/>
    </source>
</evidence>
<keyword evidence="2" id="KW-1185">Reference proteome</keyword>
<evidence type="ECO:0000313" key="1">
    <source>
        <dbReference type="EMBL" id="RDU68865.1"/>
    </source>
</evidence>
<name>A0A3D8IVB3_9HELI</name>
<dbReference type="Pfam" id="PF09411">
    <property type="entry name" value="PagL"/>
    <property type="match status" value="1"/>
</dbReference>
<dbReference type="InterPro" id="IPR018550">
    <property type="entry name" value="Lipid-A_deacylase-rel"/>
</dbReference>
<evidence type="ECO:0000313" key="2">
    <source>
        <dbReference type="Proteomes" id="UP000257045"/>
    </source>
</evidence>
<organism evidence="1 2">
    <name type="scientific">Helicobacter brantae</name>
    <dbReference type="NCBI Taxonomy" id="375927"/>
    <lineage>
        <taxon>Bacteria</taxon>
        <taxon>Pseudomonadati</taxon>
        <taxon>Campylobacterota</taxon>
        <taxon>Epsilonproteobacteria</taxon>
        <taxon>Campylobacterales</taxon>
        <taxon>Helicobacteraceae</taxon>
        <taxon>Helicobacter</taxon>
    </lineage>
</organism>
<dbReference type="Proteomes" id="UP000257045">
    <property type="component" value="Unassembled WGS sequence"/>
</dbReference>
<accession>A0A3D8IVB3</accession>
<dbReference type="OrthoDB" id="8896680at2"/>
<dbReference type="AlphaFoldDB" id="A0A3D8IVB3"/>
<dbReference type="Gene3D" id="2.40.160.20">
    <property type="match status" value="1"/>
</dbReference>
<protein>
    <recommendedName>
        <fullName evidence="3">Acyloxyacyl hydrolase</fullName>
    </recommendedName>
</protein>
<sequence length="88" mass="9943">MGISQDLTLPIYPSRFGNLFFGIGIGLYIKSEIDDRVGSKVTFGERFFLGYVFKGFEIEVYYKHYSNGTLENPNSGHDFGGLSFGYCF</sequence>
<gene>
    <name evidence="1" type="ORF">CQA58_07780</name>
</gene>